<evidence type="ECO:0000256" key="1">
    <source>
        <dbReference type="SAM" id="MobiDB-lite"/>
    </source>
</evidence>
<dbReference type="EMBL" id="MLJW01001129">
    <property type="protein sequence ID" value="OIQ79966.1"/>
    <property type="molecule type" value="Genomic_DNA"/>
</dbReference>
<gene>
    <name evidence="2" type="ORF">GALL_382800</name>
</gene>
<feature type="region of interest" description="Disordered" evidence="1">
    <location>
        <begin position="287"/>
        <end position="330"/>
    </location>
</feature>
<name>A0A1J5Q8H7_9ZZZZ</name>
<protein>
    <submittedName>
        <fullName evidence="2">Uncharacterized protein</fullName>
    </submittedName>
</protein>
<organism evidence="2">
    <name type="scientific">mine drainage metagenome</name>
    <dbReference type="NCBI Taxonomy" id="410659"/>
    <lineage>
        <taxon>unclassified sequences</taxon>
        <taxon>metagenomes</taxon>
        <taxon>ecological metagenomes</taxon>
    </lineage>
</organism>
<proteinExistence type="predicted"/>
<reference evidence="2" key="1">
    <citation type="submission" date="2016-10" db="EMBL/GenBank/DDBJ databases">
        <title>Sequence of Gallionella enrichment culture.</title>
        <authorList>
            <person name="Poehlein A."/>
            <person name="Muehling M."/>
            <person name="Daniel R."/>
        </authorList>
    </citation>
    <scope>NUCLEOTIDE SEQUENCE</scope>
</reference>
<dbReference type="AlphaFoldDB" id="A0A1J5Q8H7"/>
<sequence>MGLGQRDEVRVAQRGGRDPARVFALLVHADRPQHAVVDDDHDHRGAVLHRGGELLRVHHEAAVAGEADHVALRRGQLGGDRRRQPVAHRAVGRRQFGRRAAVAVEAVHPDRVVAGAVGDDGVVGQRRPDVGDDRGEVDAVAGERRRGDVGQVLGARRACPVGPARRCGRHRQRGQRLRGGRSVGFDRQRRPVHAAEFGRVGVDVDQRLPRLRCVDQGVAGAADFAQPRTEHQQQVGVAHALQQGRRSAEAELADVVLAAVVEQVLAAKAGDHRQRARRGERVQRVAPGALPARSADDEQRTLRRGQPLLQFGQRGSARGDPRGRRHGRCVGDVRDVGAGVQQVVGQHDDDRAGAPAARHRVGTGDGRRELVDAARLRDPFGDGAEHRRVVDFLERLAAEESAVDLADEQDHRRRILARGVQPVARVRRSGAPRDETQAGFAGQLAVGVGHVRRRAFVARDHGADRRRRGQRVEHRQEALAGDAIDEFGAFANQRVDQDLAAVAGCGSGHRG</sequence>
<comment type="caution">
    <text evidence="2">The sequence shown here is derived from an EMBL/GenBank/DDBJ whole genome shotgun (WGS) entry which is preliminary data.</text>
</comment>
<evidence type="ECO:0000313" key="2">
    <source>
        <dbReference type="EMBL" id="OIQ79966.1"/>
    </source>
</evidence>
<accession>A0A1J5Q8H7</accession>